<dbReference type="AlphaFoldDB" id="A0A228J491"/>
<evidence type="ECO:0000313" key="2">
    <source>
        <dbReference type="Proteomes" id="UP000214600"/>
    </source>
</evidence>
<name>A0A228J491_9BURK</name>
<sequence length="81" mass="9793">MYMFFICMKIRILSHNVAIPILEPQLAFILTADQPTWITTIKLQQRINNFRKPDHHRRLLRNMSRTRFTTIAENLCNLFEF</sequence>
<dbReference type="Proteomes" id="UP000214600">
    <property type="component" value="Unassembled WGS sequence"/>
</dbReference>
<accession>A0A228J491</accession>
<reference evidence="1 2" key="2">
    <citation type="submission" date="2017-08" db="EMBL/GenBank/DDBJ databases">
        <title>WGS of novel Burkholderia cepaca complex species.</title>
        <authorList>
            <person name="Lipuma J."/>
            <person name="Spilker T."/>
        </authorList>
    </citation>
    <scope>NUCLEOTIDE SEQUENCE [LARGE SCALE GENOMIC DNA]</scope>
    <source>
        <strain evidence="1 2">AU17325</strain>
    </source>
</reference>
<dbReference type="EMBL" id="NKFA01000002">
    <property type="protein sequence ID" value="OXI49526.1"/>
    <property type="molecule type" value="Genomic_DNA"/>
</dbReference>
<gene>
    <name evidence="1" type="ORF">CFB84_01950</name>
</gene>
<comment type="caution">
    <text evidence="1">The sequence shown here is derived from an EMBL/GenBank/DDBJ whole genome shotgun (WGS) entry which is preliminary data.</text>
</comment>
<evidence type="ECO:0000313" key="1">
    <source>
        <dbReference type="EMBL" id="OXI49526.1"/>
    </source>
</evidence>
<reference evidence="2" key="1">
    <citation type="submission" date="2017-06" db="EMBL/GenBank/DDBJ databases">
        <authorList>
            <person name="LiPuma J."/>
            <person name="Spilker T."/>
        </authorList>
    </citation>
    <scope>NUCLEOTIDE SEQUENCE [LARGE SCALE GENOMIC DNA]</scope>
    <source>
        <strain evidence="2">AU17325</strain>
    </source>
</reference>
<organism evidence="1 2">
    <name type="scientific">Burkholderia aenigmatica</name>
    <dbReference type="NCBI Taxonomy" id="2015348"/>
    <lineage>
        <taxon>Bacteria</taxon>
        <taxon>Pseudomonadati</taxon>
        <taxon>Pseudomonadota</taxon>
        <taxon>Betaproteobacteria</taxon>
        <taxon>Burkholderiales</taxon>
        <taxon>Burkholderiaceae</taxon>
        <taxon>Burkholderia</taxon>
        <taxon>Burkholderia cepacia complex</taxon>
    </lineage>
</organism>
<protein>
    <submittedName>
        <fullName evidence="1">Uncharacterized protein</fullName>
    </submittedName>
</protein>
<proteinExistence type="predicted"/>